<keyword evidence="5" id="KW-1185">Reference proteome</keyword>
<sequence length="157" mass="17149">MHATYPPTLSTIYPQSTILTVYPGTPLHAACSIGSTKIVQMLLKNSAPLFVFNVKMQTPLQVALEAKQFHIAKLLINALKTTPSPSSEFFPGRKLLDYNVSSYLHLACSANKLAIVTALLEHGANPNTVNQDGRSAVSYAMEYGYLEIFTQLLNYGA</sequence>
<dbReference type="PROSITE" id="PS50297">
    <property type="entry name" value="ANK_REP_REGION"/>
    <property type="match status" value="3"/>
</dbReference>
<evidence type="ECO:0000256" key="1">
    <source>
        <dbReference type="ARBA" id="ARBA00022737"/>
    </source>
</evidence>
<protein>
    <submittedName>
        <fullName evidence="4">Uncharacterized protein</fullName>
    </submittedName>
</protein>
<proteinExistence type="predicted"/>
<keyword evidence="1" id="KW-0677">Repeat</keyword>
<comment type="caution">
    <text evidence="4">The sequence shown here is derived from an EMBL/GenBank/DDBJ whole genome shotgun (WGS) entry which is preliminary data.</text>
</comment>
<dbReference type="PANTHER" id="PTHR24173:SF83">
    <property type="entry name" value="SOCS BOX DOMAIN-CONTAINING PROTEIN"/>
    <property type="match status" value="1"/>
</dbReference>
<dbReference type="InParanoid" id="G9N6A8"/>
<dbReference type="EMBL" id="ABDF02000088">
    <property type="protein sequence ID" value="EHK17670.1"/>
    <property type="molecule type" value="Genomic_DNA"/>
</dbReference>
<feature type="repeat" description="ANK" evidence="3">
    <location>
        <begin position="22"/>
        <end position="54"/>
    </location>
</feature>
<dbReference type="RefSeq" id="XP_013951868.1">
    <property type="nucleotide sequence ID" value="XM_014096393.1"/>
</dbReference>
<dbReference type="GeneID" id="25788496"/>
<evidence type="ECO:0000256" key="3">
    <source>
        <dbReference type="PROSITE-ProRule" id="PRU00023"/>
    </source>
</evidence>
<gene>
    <name evidence="4" type="ORF">TRIVIDRAFT_160746</name>
</gene>
<dbReference type="Proteomes" id="UP000007115">
    <property type="component" value="Unassembled WGS sequence"/>
</dbReference>
<dbReference type="Gene3D" id="1.25.40.20">
    <property type="entry name" value="Ankyrin repeat-containing domain"/>
    <property type="match status" value="2"/>
</dbReference>
<dbReference type="SMART" id="SM00248">
    <property type="entry name" value="ANK"/>
    <property type="match status" value="4"/>
</dbReference>
<dbReference type="InterPro" id="IPR036770">
    <property type="entry name" value="Ankyrin_rpt-contain_sf"/>
</dbReference>
<reference evidence="4 5" key="1">
    <citation type="journal article" date="2011" name="Genome Biol.">
        <title>Comparative genome sequence analysis underscores mycoparasitism as the ancestral life style of Trichoderma.</title>
        <authorList>
            <person name="Kubicek C.P."/>
            <person name="Herrera-Estrella A."/>
            <person name="Seidl-Seiboth V."/>
            <person name="Martinez D.A."/>
            <person name="Druzhinina I.S."/>
            <person name="Thon M."/>
            <person name="Zeilinger S."/>
            <person name="Casas-Flores S."/>
            <person name="Horwitz B.A."/>
            <person name="Mukherjee P.K."/>
            <person name="Mukherjee M."/>
            <person name="Kredics L."/>
            <person name="Alcaraz L.D."/>
            <person name="Aerts A."/>
            <person name="Antal Z."/>
            <person name="Atanasova L."/>
            <person name="Cervantes-Badillo M.G."/>
            <person name="Challacombe J."/>
            <person name="Chertkov O."/>
            <person name="McCluskey K."/>
            <person name="Coulpier F."/>
            <person name="Deshpande N."/>
            <person name="von Doehren H."/>
            <person name="Ebbole D.J."/>
            <person name="Esquivel-Naranjo E.U."/>
            <person name="Fekete E."/>
            <person name="Flipphi M."/>
            <person name="Glaser F."/>
            <person name="Gomez-Rodriguez E.Y."/>
            <person name="Gruber S."/>
            <person name="Han C."/>
            <person name="Henrissat B."/>
            <person name="Hermosa R."/>
            <person name="Hernandez-Onate M."/>
            <person name="Karaffa L."/>
            <person name="Kosti I."/>
            <person name="Le Crom S."/>
            <person name="Lindquist E."/>
            <person name="Lucas S."/>
            <person name="Luebeck M."/>
            <person name="Luebeck P.S."/>
            <person name="Margeot A."/>
            <person name="Metz B."/>
            <person name="Misra M."/>
            <person name="Nevalainen H."/>
            <person name="Omann M."/>
            <person name="Packer N."/>
            <person name="Perrone G."/>
            <person name="Uresti-Rivera E.E."/>
            <person name="Salamov A."/>
            <person name="Schmoll M."/>
            <person name="Seiboth B."/>
            <person name="Shapiro H."/>
            <person name="Sukno S."/>
            <person name="Tamayo-Ramos J.A."/>
            <person name="Tisch D."/>
            <person name="Wiest A."/>
            <person name="Wilkinson H.H."/>
            <person name="Zhang M."/>
            <person name="Coutinho P.M."/>
            <person name="Kenerley C.M."/>
            <person name="Monte E."/>
            <person name="Baker S.E."/>
            <person name="Grigoriev I.V."/>
        </authorList>
    </citation>
    <scope>NUCLEOTIDE SEQUENCE [LARGE SCALE GENOMIC DNA]</scope>
    <source>
        <strain evidence="5">Gv29-8 / FGSC 10586</strain>
    </source>
</reference>
<evidence type="ECO:0000313" key="5">
    <source>
        <dbReference type="Proteomes" id="UP000007115"/>
    </source>
</evidence>
<dbReference type="PANTHER" id="PTHR24173">
    <property type="entry name" value="ANKYRIN REPEAT CONTAINING"/>
    <property type="match status" value="1"/>
</dbReference>
<organism evidence="4 5">
    <name type="scientific">Hypocrea virens (strain Gv29-8 / FGSC 10586)</name>
    <name type="common">Gliocladium virens</name>
    <name type="synonym">Trichoderma virens</name>
    <dbReference type="NCBI Taxonomy" id="413071"/>
    <lineage>
        <taxon>Eukaryota</taxon>
        <taxon>Fungi</taxon>
        <taxon>Dikarya</taxon>
        <taxon>Ascomycota</taxon>
        <taxon>Pezizomycotina</taxon>
        <taxon>Sordariomycetes</taxon>
        <taxon>Hypocreomycetidae</taxon>
        <taxon>Hypocreales</taxon>
        <taxon>Hypocreaceae</taxon>
        <taxon>Trichoderma</taxon>
    </lineage>
</organism>
<dbReference type="eggNOG" id="KOG4177">
    <property type="taxonomic scope" value="Eukaryota"/>
</dbReference>
<dbReference type="HOGENOM" id="CLU_1682085_0_0_1"/>
<dbReference type="STRING" id="413071.G9N6A8"/>
<feature type="repeat" description="ANK" evidence="3">
    <location>
        <begin position="132"/>
        <end position="157"/>
    </location>
</feature>
<accession>G9N6A8</accession>
<feature type="repeat" description="ANK" evidence="3">
    <location>
        <begin position="99"/>
        <end position="131"/>
    </location>
</feature>
<keyword evidence="2 3" id="KW-0040">ANK repeat</keyword>
<name>G9N6A8_HYPVG</name>
<dbReference type="SUPFAM" id="SSF48403">
    <property type="entry name" value="Ankyrin repeat"/>
    <property type="match status" value="1"/>
</dbReference>
<dbReference type="OMA" id="HRACCEG"/>
<dbReference type="PROSITE" id="PS50088">
    <property type="entry name" value="ANK_REPEAT"/>
    <property type="match status" value="3"/>
</dbReference>
<feature type="non-terminal residue" evidence="4">
    <location>
        <position position="157"/>
    </location>
</feature>
<dbReference type="VEuPathDB" id="FungiDB:TRIVIDRAFT_160746"/>
<evidence type="ECO:0000313" key="4">
    <source>
        <dbReference type="EMBL" id="EHK17670.1"/>
    </source>
</evidence>
<dbReference type="Pfam" id="PF12796">
    <property type="entry name" value="Ank_2"/>
    <property type="match status" value="2"/>
</dbReference>
<dbReference type="InterPro" id="IPR002110">
    <property type="entry name" value="Ankyrin_rpt"/>
</dbReference>
<evidence type="ECO:0000256" key="2">
    <source>
        <dbReference type="ARBA" id="ARBA00023043"/>
    </source>
</evidence>
<dbReference type="AlphaFoldDB" id="G9N6A8"/>
<dbReference type="OrthoDB" id="341259at2759"/>